<gene>
    <name evidence="3" type="ORF">I7X39_01195</name>
</gene>
<keyword evidence="2" id="KW-0732">Signal</keyword>
<evidence type="ECO:0000313" key="4">
    <source>
        <dbReference type="Proteomes" id="UP000613266"/>
    </source>
</evidence>
<dbReference type="AlphaFoldDB" id="A0A931NFD1"/>
<dbReference type="RefSeq" id="WP_198109121.1">
    <property type="nucleotide sequence ID" value="NZ_JAEDAK010000001.1"/>
</dbReference>
<dbReference type="Proteomes" id="UP000613266">
    <property type="component" value="Unassembled WGS sequence"/>
</dbReference>
<feature type="chain" id="PRO_5036790345" evidence="2">
    <location>
        <begin position="23"/>
        <end position="165"/>
    </location>
</feature>
<accession>A0A931NFD1</accession>
<dbReference type="EMBL" id="JAEDAK010000001">
    <property type="protein sequence ID" value="MBH9575508.1"/>
    <property type="molecule type" value="Genomic_DNA"/>
</dbReference>
<name>A0A931NFD1_9BURK</name>
<evidence type="ECO:0000313" key="3">
    <source>
        <dbReference type="EMBL" id="MBH9575508.1"/>
    </source>
</evidence>
<sequence length="165" mass="17656">MRTLLLAASCSAICLAFAPAHANPTPPKPIKKVSKAKPALPVEPPEPETLDDERMAVVPRVLVGDSQCEFGRSVRVAPHPSLAGRFMLTLGKQQHILTPQPTSTGVIRLENAKAGLVWLQVPIKSMLMNAKLGQRLADNCLHTAQTAELEAMKAAELAQPESAAQ</sequence>
<proteinExistence type="predicted"/>
<keyword evidence="4" id="KW-1185">Reference proteome</keyword>
<reference evidence="3" key="1">
    <citation type="submission" date="2020-12" db="EMBL/GenBank/DDBJ databases">
        <title>The genome sequence of Inhella sp. 1Y17.</title>
        <authorList>
            <person name="Liu Y."/>
        </authorList>
    </citation>
    <scope>NUCLEOTIDE SEQUENCE</scope>
    <source>
        <strain evidence="3">1Y17</strain>
    </source>
</reference>
<evidence type="ECO:0000256" key="2">
    <source>
        <dbReference type="SAM" id="SignalP"/>
    </source>
</evidence>
<comment type="caution">
    <text evidence="3">The sequence shown here is derived from an EMBL/GenBank/DDBJ whole genome shotgun (WGS) entry which is preliminary data.</text>
</comment>
<evidence type="ECO:0000256" key="1">
    <source>
        <dbReference type="SAM" id="MobiDB-lite"/>
    </source>
</evidence>
<protein>
    <submittedName>
        <fullName evidence="3">Uncharacterized protein</fullName>
    </submittedName>
</protein>
<feature type="region of interest" description="Disordered" evidence="1">
    <location>
        <begin position="24"/>
        <end position="50"/>
    </location>
</feature>
<organism evidence="3 4">
    <name type="scientific">Inhella proteolytica</name>
    <dbReference type="NCBI Taxonomy" id="2795029"/>
    <lineage>
        <taxon>Bacteria</taxon>
        <taxon>Pseudomonadati</taxon>
        <taxon>Pseudomonadota</taxon>
        <taxon>Betaproteobacteria</taxon>
        <taxon>Burkholderiales</taxon>
        <taxon>Sphaerotilaceae</taxon>
        <taxon>Inhella</taxon>
    </lineage>
</organism>
<feature type="signal peptide" evidence="2">
    <location>
        <begin position="1"/>
        <end position="22"/>
    </location>
</feature>